<keyword evidence="4" id="KW-1185">Reference proteome</keyword>
<dbReference type="InterPro" id="IPR008964">
    <property type="entry name" value="Invasin/intimin_cell_adhesion"/>
</dbReference>
<keyword evidence="1" id="KW-0472">Membrane</keyword>
<dbReference type="GeneID" id="77471197"/>
<protein>
    <recommendedName>
        <fullName evidence="2">YARHG domain-containing protein</fullName>
    </recommendedName>
</protein>
<evidence type="ECO:0000313" key="3">
    <source>
        <dbReference type="EMBL" id="PST39770.1"/>
    </source>
</evidence>
<gene>
    <name evidence="3" type="ORF">C7U55_08855</name>
</gene>
<proteinExistence type="predicted"/>
<dbReference type="Gene3D" id="2.60.40.1080">
    <property type="match status" value="1"/>
</dbReference>
<name>A0A2T3FWX9_9FIRM</name>
<dbReference type="InterPro" id="IPR025582">
    <property type="entry name" value="YARHG_dom"/>
</dbReference>
<evidence type="ECO:0000259" key="2">
    <source>
        <dbReference type="SMART" id="SM01324"/>
    </source>
</evidence>
<dbReference type="RefSeq" id="WP_106988261.1">
    <property type="nucleotide sequence ID" value="NZ_PYLP01000011.1"/>
</dbReference>
<reference evidence="4" key="1">
    <citation type="submission" date="2018-03" db="EMBL/GenBank/DDBJ databases">
        <title>Lachnoclostridium SNUG30370 gen.nov., sp.nov., isolated from human faeces.</title>
        <authorList>
            <person name="Seo B."/>
            <person name="Jeon K."/>
            <person name="Ko G."/>
        </authorList>
    </citation>
    <scope>NUCLEOTIDE SEQUENCE [LARGE SCALE GENOMIC DNA]</scope>
    <source>
        <strain evidence="4">SNUG30370</strain>
    </source>
</reference>
<accession>A0A2T3FWX9</accession>
<feature type="domain" description="YARHG" evidence="2">
    <location>
        <begin position="172"/>
        <end position="261"/>
    </location>
</feature>
<keyword evidence="1" id="KW-1133">Transmembrane helix</keyword>
<dbReference type="Pfam" id="PF02368">
    <property type="entry name" value="Big_2"/>
    <property type="match status" value="1"/>
</dbReference>
<dbReference type="Gene3D" id="1.20.58.1690">
    <property type="match status" value="1"/>
</dbReference>
<dbReference type="SMART" id="SM01324">
    <property type="entry name" value="YARHG"/>
    <property type="match status" value="1"/>
</dbReference>
<dbReference type="EMBL" id="PYLP01000011">
    <property type="protein sequence ID" value="PST39770.1"/>
    <property type="molecule type" value="Genomic_DNA"/>
</dbReference>
<comment type="caution">
    <text evidence="3">The sequence shown here is derived from an EMBL/GenBank/DDBJ whole genome shotgun (WGS) entry which is preliminary data.</text>
</comment>
<dbReference type="AlphaFoldDB" id="A0A2T3FWX9"/>
<dbReference type="SUPFAM" id="SSF49373">
    <property type="entry name" value="Invasin/intimin cell-adhesion fragments"/>
    <property type="match status" value="1"/>
</dbReference>
<dbReference type="Proteomes" id="UP000241201">
    <property type="component" value="Unassembled WGS sequence"/>
</dbReference>
<feature type="transmembrane region" description="Helical" evidence="1">
    <location>
        <begin position="53"/>
        <end position="74"/>
    </location>
</feature>
<evidence type="ECO:0000313" key="4">
    <source>
        <dbReference type="Proteomes" id="UP000241201"/>
    </source>
</evidence>
<dbReference type="InterPro" id="IPR003343">
    <property type="entry name" value="Big_2"/>
</dbReference>
<sequence length="261" mass="29958">MLCPKCHNRIVKGSSFCHICGEPIPQQKVEKTILSRVKQKEEIKKEKSKKRKYVAIIFFLLIVIAVMVGIYLFLNMNEPSYSSDNIVSQQVEKALHIDKDKVTLEIGESTTIKANLKCTYTVQDASICKINQEGTITALAAGKTKIFCISESGKKETVKVTVNKKEETIDEEDFVFPHSDTELLTEEDLQGKDQQQLQMGINEIYARHHCTFKTEEVKNYFEAKKWYSGDENLTSDSMNEHMSEYFNEVELKNISFIQAHR</sequence>
<dbReference type="InterPro" id="IPR038434">
    <property type="entry name" value="YARHG_sf"/>
</dbReference>
<organism evidence="3 4">
    <name type="scientific">Faecalibacillus faecis</name>
    <dbReference type="NCBI Taxonomy" id="1982628"/>
    <lineage>
        <taxon>Bacteria</taxon>
        <taxon>Bacillati</taxon>
        <taxon>Bacillota</taxon>
        <taxon>Erysipelotrichia</taxon>
        <taxon>Erysipelotrichales</taxon>
        <taxon>Coprobacillaceae</taxon>
        <taxon>Faecalibacillus</taxon>
    </lineage>
</organism>
<keyword evidence="1" id="KW-0812">Transmembrane</keyword>
<dbReference type="Pfam" id="PF13308">
    <property type="entry name" value="YARHG"/>
    <property type="match status" value="1"/>
</dbReference>
<evidence type="ECO:0000256" key="1">
    <source>
        <dbReference type="SAM" id="Phobius"/>
    </source>
</evidence>